<dbReference type="Proteomes" id="UP000318102">
    <property type="component" value="Unassembled WGS sequence"/>
</dbReference>
<dbReference type="AlphaFoldDB" id="A0A559ID34"/>
<evidence type="ECO:0000313" key="3">
    <source>
        <dbReference type="Proteomes" id="UP000318102"/>
    </source>
</evidence>
<name>A0A559ID34_9BACL</name>
<comment type="caution">
    <text evidence="2">The sequence shown here is derived from an EMBL/GenBank/DDBJ whole genome shotgun (WGS) entry which is preliminary data.</text>
</comment>
<dbReference type="SMART" id="SM00530">
    <property type="entry name" value="HTH_XRE"/>
    <property type="match status" value="1"/>
</dbReference>
<dbReference type="PROSITE" id="PS50943">
    <property type="entry name" value="HTH_CROC1"/>
    <property type="match status" value="1"/>
</dbReference>
<dbReference type="InterPro" id="IPR001387">
    <property type="entry name" value="Cro/C1-type_HTH"/>
</dbReference>
<feature type="domain" description="HTH cro/C1-type" evidence="1">
    <location>
        <begin position="39"/>
        <end position="92"/>
    </location>
</feature>
<dbReference type="EMBL" id="VNJK01000007">
    <property type="protein sequence ID" value="TVX85536.1"/>
    <property type="molecule type" value="Genomic_DNA"/>
</dbReference>
<dbReference type="GO" id="GO:0003677">
    <property type="term" value="F:DNA binding"/>
    <property type="evidence" value="ECO:0007669"/>
    <property type="project" value="InterPro"/>
</dbReference>
<dbReference type="CDD" id="cd00093">
    <property type="entry name" value="HTH_XRE"/>
    <property type="match status" value="1"/>
</dbReference>
<dbReference type="Gene3D" id="1.10.260.40">
    <property type="entry name" value="lambda repressor-like DNA-binding domains"/>
    <property type="match status" value="1"/>
</dbReference>
<dbReference type="OrthoDB" id="2632054at2"/>
<dbReference type="Pfam" id="PF01381">
    <property type="entry name" value="HTH_3"/>
    <property type="match status" value="1"/>
</dbReference>
<proteinExistence type="predicted"/>
<evidence type="ECO:0000259" key="1">
    <source>
        <dbReference type="PROSITE" id="PS50943"/>
    </source>
</evidence>
<keyword evidence="3" id="KW-1185">Reference proteome</keyword>
<organism evidence="2 3">
    <name type="scientific">Paenibacillus agilis</name>
    <dbReference type="NCBI Taxonomy" id="3020863"/>
    <lineage>
        <taxon>Bacteria</taxon>
        <taxon>Bacillati</taxon>
        <taxon>Bacillota</taxon>
        <taxon>Bacilli</taxon>
        <taxon>Bacillales</taxon>
        <taxon>Paenibacillaceae</taxon>
        <taxon>Paenibacillus</taxon>
    </lineage>
</organism>
<sequence length="101" mass="11425">MNKRLGQDFKALAQEAREIPEVRDYLDSFSVVIGNIVFARRMQLKLSQQQLAALAQTTQGRISQLESATGNIRQDVMDRVFKVLELQDLKASFDEQAVARA</sequence>
<accession>A0A559ID34</accession>
<evidence type="ECO:0000313" key="2">
    <source>
        <dbReference type="EMBL" id="TVX85536.1"/>
    </source>
</evidence>
<protein>
    <submittedName>
        <fullName evidence="2">Helix-turn-helix domain-containing protein</fullName>
    </submittedName>
</protein>
<gene>
    <name evidence="2" type="ORF">FPZ44_24575</name>
</gene>
<dbReference type="RefSeq" id="WP_144995001.1">
    <property type="nucleotide sequence ID" value="NZ_VNJK01000007.1"/>
</dbReference>
<dbReference type="InterPro" id="IPR010982">
    <property type="entry name" value="Lambda_DNA-bd_dom_sf"/>
</dbReference>
<dbReference type="SUPFAM" id="SSF47413">
    <property type="entry name" value="lambda repressor-like DNA-binding domains"/>
    <property type="match status" value="1"/>
</dbReference>
<reference evidence="2 3" key="1">
    <citation type="submission" date="2019-07" db="EMBL/GenBank/DDBJ databases">
        <authorList>
            <person name="Kim J."/>
        </authorList>
    </citation>
    <scope>NUCLEOTIDE SEQUENCE [LARGE SCALE GENOMIC DNA]</scope>
    <source>
        <strain evidence="2 3">N4</strain>
    </source>
</reference>